<dbReference type="AlphaFoldDB" id="A0A248VNB5"/>
<evidence type="ECO:0000313" key="9">
    <source>
        <dbReference type="EMBL" id="ASW00548.1"/>
    </source>
</evidence>
<evidence type="ECO:0000256" key="3">
    <source>
        <dbReference type="ARBA" id="ARBA00012601"/>
    </source>
</evidence>
<dbReference type="KEGG" id="parb:CJU94_19970"/>
<dbReference type="RefSeq" id="WP_095420471.1">
    <property type="nucleotide sequence ID" value="NZ_CP022990.1"/>
</dbReference>
<protein>
    <recommendedName>
        <fullName evidence="3">cellulase</fullName>
        <ecNumber evidence="3">3.2.1.4</ecNumber>
    </recommendedName>
</protein>
<dbReference type="PRINTS" id="PR00735">
    <property type="entry name" value="GLHYDRLASE8"/>
</dbReference>
<evidence type="ECO:0000256" key="4">
    <source>
        <dbReference type="ARBA" id="ARBA00022801"/>
    </source>
</evidence>
<dbReference type="Pfam" id="PF01270">
    <property type="entry name" value="Glyco_hydro_8"/>
    <property type="match status" value="1"/>
</dbReference>
<dbReference type="InterPro" id="IPR008928">
    <property type="entry name" value="6-hairpin_glycosidase_sf"/>
</dbReference>
<reference evidence="9 10" key="1">
    <citation type="submission" date="2017-08" db="EMBL/GenBank/DDBJ databases">
        <title>Identification and genetic characteristics of simultaneous BTEX- and naphthalene-degrading Paraburkholderia sp. BN5 isolated from petroleum-contaminated soil.</title>
        <authorList>
            <person name="Lee Y."/>
            <person name="Jeon C.O."/>
        </authorList>
    </citation>
    <scope>NUCLEOTIDE SEQUENCE [LARGE SCALE GENOMIC DNA]</scope>
    <source>
        <strain evidence="9 10">BN5</strain>
    </source>
</reference>
<evidence type="ECO:0000256" key="6">
    <source>
        <dbReference type="ARBA" id="ARBA00023295"/>
    </source>
</evidence>
<feature type="chain" id="PRO_5012173746" description="cellulase" evidence="8">
    <location>
        <begin position="25"/>
        <end position="393"/>
    </location>
</feature>
<dbReference type="InterPro" id="IPR012341">
    <property type="entry name" value="6hp_glycosidase-like_sf"/>
</dbReference>
<keyword evidence="5" id="KW-0136">Cellulose degradation</keyword>
<comment type="similarity">
    <text evidence="2">Belongs to the glycosyl hydrolase 8 (cellulase D) family.</text>
</comment>
<dbReference type="EMBL" id="CP022990">
    <property type="protein sequence ID" value="ASW00548.1"/>
    <property type="molecule type" value="Genomic_DNA"/>
</dbReference>
<dbReference type="OrthoDB" id="9766708at2"/>
<proteinExistence type="inferred from homology"/>
<accession>A0A248VNB5</accession>
<dbReference type="NCBIfam" id="NF008305">
    <property type="entry name" value="PRK11097.1"/>
    <property type="match status" value="1"/>
</dbReference>
<dbReference type="GO" id="GO:0008810">
    <property type="term" value="F:cellulase activity"/>
    <property type="evidence" value="ECO:0007669"/>
    <property type="project" value="UniProtKB-EC"/>
</dbReference>
<evidence type="ECO:0000256" key="7">
    <source>
        <dbReference type="ARBA" id="ARBA00023326"/>
    </source>
</evidence>
<keyword evidence="8" id="KW-0732">Signal</keyword>
<keyword evidence="7" id="KW-0624">Polysaccharide degradation</keyword>
<keyword evidence="4" id="KW-0378">Hydrolase</keyword>
<dbReference type="GO" id="GO:0030245">
    <property type="term" value="P:cellulose catabolic process"/>
    <property type="evidence" value="ECO:0007669"/>
    <property type="project" value="UniProtKB-KW"/>
</dbReference>
<sequence length="393" mass="42228">MRVRINKKIGLALTLGLAASASFGNIVKVAQTAAAPGACGDWSGYRAFVERFVQADGRVIDYSTPTQQTTSEGQSYGLFFALLANDRATFDRLLGWTRTNLAGNQFDARTMRLPAWQWGRKADGSYGVLDPNSASDSDLWIAYDLLQAGRLWHEAGYTQMGEALAAQIAREETTTLAGVGPMLLPGPQGFRNGGVTRLNPSYLPLPVLRSLAHEMPNGPWGKLAESAYKLIKTTAPQGFAPDWAAWQNGQFVVDPKNGDTGSYDAIRVYLWAGLASPADPLAKPWLAALGGMRARVAQTGIPPEKVSSTTGAASGEGPLSYWAALAPYFKALGDEHGLGLARAHLAALDAAVPGRDPVYYDRVLGLFGTGFIDGRYRFDEAGRLVPSWRNACD</sequence>
<dbReference type="Gene3D" id="1.50.10.10">
    <property type="match status" value="1"/>
</dbReference>
<keyword evidence="6" id="KW-0326">Glycosidase</keyword>
<comment type="catalytic activity">
    <reaction evidence="1">
        <text>Endohydrolysis of (1-&gt;4)-beta-D-glucosidic linkages in cellulose, lichenin and cereal beta-D-glucans.</text>
        <dbReference type="EC" id="3.2.1.4"/>
    </reaction>
</comment>
<dbReference type="SUPFAM" id="SSF48208">
    <property type="entry name" value="Six-hairpin glycosidases"/>
    <property type="match status" value="1"/>
</dbReference>
<organism evidence="9 10">
    <name type="scientific">Paraburkholderia aromaticivorans</name>
    <dbReference type="NCBI Taxonomy" id="2026199"/>
    <lineage>
        <taxon>Bacteria</taxon>
        <taxon>Pseudomonadati</taxon>
        <taxon>Pseudomonadota</taxon>
        <taxon>Betaproteobacteria</taxon>
        <taxon>Burkholderiales</taxon>
        <taxon>Burkholderiaceae</taxon>
        <taxon>Paraburkholderia</taxon>
    </lineage>
</organism>
<evidence type="ECO:0000256" key="5">
    <source>
        <dbReference type="ARBA" id="ARBA00023001"/>
    </source>
</evidence>
<feature type="signal peptide" evidence="8">
    <location>
        <begin position="1"/>
        <end position="24"/>
    </location>
</feature>
<dbReference type="EC" id="3.2.1.4" evidence="3"/>
<dbReference type="Proteomes" id="UP000215158">
    <property type="component" value="Chromosome 2"/>
</dbReference>
<keyword evidence="10" id="KW-1185">Reference proteome</keyword>
<evidence type="ECO:0000256" key="8">
    <source>
        <dbReference type="SAM" id="SignalP"/>
    </source>
</evidence>
<evidence type="ECO:0000256" key="1">
    <source>
        <dbReference type="ARBA" id="ARBA00000966"/>
    </source>
</evidence>
<dbReference type="InterPro" id="IPR002037">
    <property type="entry name" value="Glyco_hydro_8"/>
</dbReference>
<evidence type="ECO:0000256" key="2">
    <source>
        <dbReference type="ARBA" id="ARBA00009209"/>
    </source>
</evidence>
<name>A0A248VNB5_9BURK</name>
<gene>
    <name evidence="9" type="ORF">CJU94_19970</name>
</gene>
<keyword evidence="7" id="KW-0119">Carbohydrate metabolism</keyword>
<evidence type="ECO:0000313" key="10">
    <source>
        <dbReference type="Proteomes" id="UP000215158"/>
    </source>
</evidence>